<comment type="caution">
    <text evidence="5">The sequence shown here is derived from an EMBL/GenBank/DDBJ whole genome shotgun (WGS) entry which is preliminary data.</text>
</comment>
<proteinExistence type="predicted"/>
<dbReference type="InterPro" id="IPR036397">
    <property type="entry name" value="RNaseH_sf"/>
</dbReference>
<dbReference type="Gene3D" id="3.30.420.10">
    <property type="entry name" value="Ribonuclease H-like superfamily/Ribonuclease H"/>
    <property type="match status" value="1"/>
</dbReference>
<dbReference type="InterPro" id="IPR013520">
    <property type="entry name" value="Ribonucl_H"/>
</dbReference>
<dbReference type="EMBL" id="QXBN01000007">
    <property type="protein sequence ID" value="RIT39811.1"/>
    <property type="molecule type" value="Genomic_DNA"/>
</dbReference>
<feature type="compositionally biased region" description="Polar residues" evidence="2">
    <location>
        <begin position="401"/>
        <end position="410"/>
    </location>
</feature>
<name>A0ABD7HPL3_9MYCO</name>
<dbReference type="InterPro" id="IPR012337">
    <property type="entry name" value="RNaseH-like_sf"/>
</dbReference>
<keyword evidence="3" id="KW-0472">Membrane</keyword>
<dbReference type="GO" id="GO:0004527">
    <property type="term" value="F:exonuclease activity"/>
    <property type="evidence" value="ECO:0007669"/>
    <property type="project" value="UniProtKB-KW"/>
</dbReference>
<feature type="domain" description="Exonuclease" evidence="4">
    <location>
        <begin position="436"/>
        <end position="603"/>
    </location>
</feature>
<dbReference type="RefSeq" id="WP_100480718.1">
    <property type="nucleotide sequence ID" value="NZ_CP029076.1"/>
</dbReference>
<keyword evidence="1" id="KW-0269">Exonuclease</keyword>
<sequence length="890" mass="97213">MGFYIRKSIKAGPFRFNLSKSGIGVSAGVPGFRVGTGPRGNYVHMGRGGVYYRATLGGSAPRQVGVYSPSPQWLPAEVRPSGIVMEDVTGSTAMELAPTGGGDIVEQLNAAAARTAWGWWAAAASILLGLVTMPFGLILWIILAPVCVWLVLNDRAHKTVVLFYDVNDEHHIWFDQLATSWAWLTGSQRIWRIMQSGAVITTYQFKTNAGAGHVVNRLALRASTTGPTQLSTNIAVPSVVAGNAGLYFLPDRVLIREGKHFSDIGYANLQIDAGVKRFIEDNAPPADALQVDRTWQYVNVKGGPDRRYKNNRMLPIMLYGTIDLASRQGLHWQLQVSRKDAATPVCRALSNAPALTAAAPVVNPPAKIPAPPTPHPPRSTAFVPNPVEPHSLVPAPAAQPRSKQSQKRSTQPPPSPTITCAQLTRKPTPYPLDGLMFTAIDIETTGLDPQSDRIVEIGLVKFTADGTIVDEFATLINNPGSSPGAQAVHGITDTDLVGAPDTEQALTEAFAFMAGTVLVAHNLEFESDFLLAAAQRAGLRLPRNTLGLCTLGTARRQLDGRAFSLTVMYKTATGRWIDHQHNALADARAVRDVLLWLLDQSPTPLHLNMAPPSQAESAVPVEQCQISCRPVPLVRASVAELLDAFPQSPTPRRGDPAEVDTYRNLLADAVEDGRLSYEEADSLTKHARLTRLTGTQLRALHQQAWDNTYPDAKTADWTSFTPTQRREMFLLADALGLTTLADTIHQVIEECSEPTPPEHARYLRHLRVAIVGDDTSITDLREHAESYGAKLAVKITKTVQWMATLTPDSSDSRHTTARALGIPLINPAQGWIQINEAIREVEMKAFERQQQIAAAQALREQRAAEADAYWRPTWRHVELDHDPGPQAWDE</sequence>
<dbReference type="AlphaFoldDB" id="A0ABD7HPL3"/>
<dbReference type="Pfam" id="PF00929">
    <property type="entry name" value="RNase_T"/>
    <property type="match status" value="1"/>
</dbReference>
<evidence type="ECO:0000313" key="5">
    <source>
        <dbReference type="EMBL" id="RIT39811.1"/>
    </source>
</evidence>
<accession>A0ABD7HPL3</accession>
<dbReference type="SMART" id="SM00479">
    <property type="entry name" value="EXOIII"/>
    <property type="match status" value="1"/>
</dbReference>
<dbReference type="CDD" id="cd06127">
    <property type="entry name" value="DEDDh"/>
    <property type="match status" value="1"/>
</dbReference>
<organism evidence="5 6">
    <name type="scientific">Mycobacteroides abscessus</name>
    <dbReference type="NCBI Taxonomy" id="36809"/>
    <lineage>
        <taxon>Bacteria</taxon>
        <taxon>Bacillati</taxon>
        <taxon>Actinomycetota</taxon>
        <taxon>Actinomycetes</taxon>
        <taxon>Mycobacteriales</taxon>
        <taxon>Mycobacteriaceae</taxon>
        <taxon>Mycobacteroides</taxon>
    </lineage>
</organism>
<evidence type="ECO:0000256" key="3">
    <source>
        <dbReference type="SAM" id="Phobius"/>
    </source>
</evidence>
<dbReference type="Proteomes" id="UP000284557">
    <property type="component" value="Unassembled WGS sequence"/>
</dbReference>
<evidence type="ECO:0000256" key="1">
    <source>
        <dbReference type="ARBA" id="ARBA00022839"/>
    </source>
</evidence>
<keyword evidence="3" id="KW-1133">Transmembrane helix</keyword>
<feature type="transmembrane region" description="Helical" evidence="3">
    <location>
        <begin position="119"/>
        <end position="152"/>
    </location>
</feature>
<keyword evidence="1" id="KW-0378">Hydrolase</keyword>
<dbReference type="FunFam" id="3.30.420.10:FF:000045">
    <property type="entry name" value="3'-5' exonuclease DinG"/>
    <property type="match status" value="1"/>
</dbReference>
<dbReference type="InterPro" id="IPR025330">
    <property type="entry name" value="DUF4236"/>
</dbReference>
<keyword evidence="1" id="KW-0540">Nuclease</keyword>
<keyword evidence="3" id="KW-0812">Transmembrane</keyword>
<feature type="compositionally biased region" description="Pro residues" evidence="2">
    <location>
        <begin position="366"/>
        <end position="377"/>
    </location>
</feature>
<feature type="region of interest" description="Disordered" evidence="2">
    <location>
        <begin position="366"/>
        <end position="425"/>
    </location>
</feature>
<dbReference type="SUPFAM" id="SSF53098">
    <property type="entry name" value="Ribonuclease H-like"/>
    <property type="match status" value="1"/>
</dbReference>
<protein>
    <submittedName>
        <fullName evidence="5">DUF4236 domain-containing protein</fullName>
    </submittedName>
</protein>
<reference evidence="5 6" key="1">
    <citation type="submission" date="2018-08" db="EMBL/GenBank/DDBJ databases">
        <title>Linezolid Resistance in Mycobacterium abscessus: MIC Distribution and Comprehensive Investigation of Resistance Mechanisms.</title>
        <authorList>
            <person name="Ye M."/>
            <person name="Xu L."/>
            <person name="Zou Y."/>
            <person name="Li B."/>
            <person name="Guo Q."/>
            <person name="Zhang Y."/>
            <person name="Zhan M."/>
            <person name="Xu B."/>
            <person name="Yu F."/>
            <person name="Zhang Z."/>
            <person name="Chu H."/>
        </authorList>
    </citation>
    <scope>NUCLEOTIDE SEQUENCE [LARGE SCALE GENOMIC DNA]</scope>
    <source>
        <strain evidence="5 6">G143</strain>
    </source>
</reference>
<dbReference type="PANTHER" id="PTHR30231">
    <property type="entry name" value="DNA POLYMERASE III SUBUNIT EPSILON"/>
    <property type="match status" value="1"/>
</dbReference>
<evidence type="ECO:0000259" key="4">
    <source>
        <dbReference type="SMART" id="SM00479"/>
    </source>
</evidence>
<dbReference type="Pfam" id="PF14020">
    <property type="entry name" value="DUF4236"/>
    <property type="match status" value="1"/>
</dbReference>
<evidence type="ECO:0000256" key="2">
    <source>
        <dbReference type="SAM" id="MobiDB-lite"/>
    </source>
</evidence>
<dbReference type="PANTHER" id="PTHR30231:SF41">
    <property type="entry name" value="DNA POLYMERASE III SUBUNIT EPSILON"/>
    <property type="match status" value="1"/>
</dbReference>
<evidence type="ECO:0000313" key="6">
    <source>
        <dbReference type="Proteomes" id="UP000284557"/>
    </source>
</evidence>
<gene>
    <name evidence="5" type="ORF">D2E76_11110</name>
</gene>